<dbReference type="AlphaFoldDB" id="A0A6J1PT58"/>
<feature type="compositionally biased region" description="Basic and acidic residues" evidence="1">
    <location>
        <begin position="348"/>
        <end position="359"/>
    </location>
</feature>
<proteinExistence type="predicted"/>
<evidence type="ECO:0000256" key="1">
    <source>
        <dbReference type="SAM" id="MobiDB-lite"/>
    </source>
</evidence>
<gene>
    <name evidence="3" type="primary">LOC112455002</name>
</gene>
<protein>
    <submittedName>
        <fullName evidence="3">Uncharacterized protein LOC112455002</fullName>
    </submittedName>
</protein>
<accession>A0A6J1PT58</accession>
<keyword evidence="2" id="KW-1185">Reference proteome</keyword>
<reference evidence="3" key="1">
    <citation type="submission" date="2025-08" db="UniProtKB">
        <authorList>
            <consortium name="RefSeq"/>
        </authorList>
    </citation>
    <scope>IDENTIFICATION</scope>
    <source>
        <tissue evidence="3">Whole body</tissue>
    </source>
</reference>
<dbReference type="Proteomes" id="UP000504618">
    <property type="component" value="Unplaced"/>
</dbReference>
<dbReference type="OrthoDB" id="10015795at2759"/>
<dbReference type="RefSeq" id="XP_024872441.1">
    <property type="nucleotide sequence ID" value="XM_025016673.1"/>
</dbReference>
<feature type="region of interest" description="Disordered" evidence="1">
    <location>
        <begin position="348"/>
        <end position="370"/>
    </location>
</feature>
<feature type="compositionally biased region" description="Low complexity" evidence="1">
    <location>
        <begin position="461"/>
        <end position="484"/>
    </location>
</feature>
<feature type="region of interest" description="Disordered" evidence="1">
    <location>
        <begin position="445"/>
        <end position="484"/>
    </location>
</feature>
<name>A0A6J1PT58_9HYME</name>
<sequence>MIKGGAQPLAQFIKRITERSIHLIPSDNSKTGYNYLNKRKNRLDDHQLPPGYTNFHQEIQFQDFLLTDKSPNNCCYLSNNSVVLVEHICCYKEIPVIVGRQFINTHPIADYPCDSRNLGIFDGRELSELQTWNIDEIDRKGFVVPYDADSVFKTYIMRHPDSLHQRNWRKRPRFLFRFSRQPIFHITDLHILLVNSQDMAAIQKHHNKQKRSMPSQASKGMSQAKIIKIRNMYLPPNKFKAGTDTANILNNSGVQIIENSSVAPVQNANKKYVSQLQKRSAQKISTSSPLHQDQTILEYLQDNAKTAEEQDDEYTYAEFLEDSSNDEVVGNDEVRETDEVVENDEVRENDEVVENDEKNNNQGDDALDNDEVIVNREDRPEIHPHDAAVCCNIVMEDLEKRVLDALNTLICTHCRCGSHWRRTCWIALIRIVLEQRLQLTQQQQPFTLPPVPSPVPVDNWSEPSEPSSIHHPPQSTPTHSPLTSEGQAELRSLRTCLTTVHHSTICEGCRRRYPTHF</sequence>
<organism evidence="2 3">
    <name type="scientific">Temnothorax curvispinosus</name>
    <dbReference type="NCBI Taxonomy" id="300111"/>
    <lineage>
        <taxon>Eukaryota</taxon>
        <taxon>Metazoa</taxon>
        <taxon>Ecdysozoa</taxon>
        <taxon>Arthropoda</taxon>
        <taxon>Hexapoda</taxon>
        <taxon>Insecta</taxon>
        <taxon>Pterygota</taxon>
        <taxon>Neoptera</taxon>
        <taxon>Endopterygota</taxon>
        <taxon>Hymenoptera</taxon>
        <taxon>Apocrita</taxon>
        <taxon>Aculeata</taxon>
        <taxon>Formicoidea</taxon>
        <taxon>Formicidae</taxon>
        <taxon>Myrmicinae</taxon>
        <taxon>Temnothorax</taxon>
    </lineage>
</organism>
<evidence type="ECO:0000313" key="2">
    <source>
        <dbReference type="Proteomes" id="UP000504618"/>
    </source>
</evidence>
<evidence type="ECO:0000313" key="3">
    <source>
        <dbReference type="RefSeq" id="XP_024872441.1"/>
    </source>
</evidence>
<dbReference type="GeneID" id="112455002"/>